<dbReference type="Proteomes" id="UP000327157">
    <property type="component" value="Chromosome 15"/>
</dbReference>
<sequence>MIWLHPSSILYQLRFAITLNHNLLRYIKKVLLAPSFSWSAFVGSVANGFPTSFFDFFYLVAAIGEGFFDE</sequence>
<dbReference type="GO" id="GO:0016301">
    <property type="term" value="F:kinase activity"/>
    <property type="evidence" value="ECO:0007669"/>
    <property type="project" value="UniProtKB-KW"/>
</dbReference>
<dbReference type="EMBL" id="SMOL01000401">
    <property type="protein sequence ID" value="KAB2617356.1"/>
    <property type="molecule type" value="Genomic_DNA"/>
</dbReference>
<gene>
    <name evidence="1" type="ORF">D8674_013225</name>
</gene>
<reference evidence="2" key="2">
    <citation type="submission" date="2019-10" db="EMBL/GenBank/DDBJ databases">
        <title>A de novo genome assembly of a pear dwarfing rootstock.</title>
        <authorList>
            <person name="Wang F."/>
            <person name="Wang J."/>
            <person name="Li S."/>
            <person name="Zhang Y."/>
            <person name="Fang M."/>
            <person name="Ma L."/>
            <person name="Zhao Y."/>
            <person name="Jiang S."/>
        </authorList>
    </citation>
    <scope>NUCLEOTIDE SEQUENCE [LARGE SCALE GENOMIC DNA]</scope>
</reference>
<accession>A0A5N5GP32</accession>
<keyword evidence="1" id="KW-0418">Kinase</keyword>
<reference evidence="1 2" key="3">
    <citation type="submission" date="2019-11" db="EMBL/GenBank/DDBJ databases">
        <title>A de novo genome assembly of a pear dwarfing rootstock.</title>
        <authorList>
            <person name="Wang F."/>
            <person name="Wang J."/>
            <person name="Li S."/>
            <person name="Zhang Y."/>
            <person name="Fang M."/>
            <person name="Ma L."/>
            <person name="Zhao Y."/>
            <person name="Jiang S."/>
        </authorList>
    </citation>
    <scope>NUCLEOTIDE SEQUENCE [LARGE SCALE GENOMIC DNA]</scope>
    <source>
        <strain evidence="1">S2</strain>
        <tissue evidence="1">Leaf</tissue>
    </source>
</reference>
<comment type="caution">
    <text evidence="1">The sequence shown here is derived from an EMBL/GenBank/DDBJ whole genome shotgun (WGS) entry which is preliminary data.</text>
</comment>
<organism evidence="1 2">
    <name type="scientific">Pyrus ussuriensis x Pyrus communis</name>
    <dbReference type="NCBI Taxonomy" id="2448454"/>
    <lineage>
        <taxon>Eukaryota</taxon>
        <taxon>Viridiplantae</taxon>
        <taxon>Streptophyta</taxon>
        <taxon>Embryophyta</taxon>
        <taxon>Tracheophyta</taxon>
        <taxon>Spermatophyta</taxon>
        <taxon>Magnoliopsida</taxon>
        <taxon>eudicotyledons</taxon>
        <taxon>Gunneridae</taxon>
        <taxon>Pentapetalae</taxon>
        <taxon>rosids</taxon>
        <taxon>fabids</taxon>
        <taxon>Rosales</taxon>
        <taxon>Rosaceae</taxon>
        <taxon>Amygdaloideae</taxon>
        <taxon>Maleae</taxon>
        <taxon>Pyrus</taxon>
    </lineage>
</organism>
<evidence type="ECO:0000313" key="2">
    <source>
        <dbReference type="Proteomes" id="UP000327157"/>
    </source>
</evidence>
<keyword evidence="1" id="KW-0808">Transferase</keyword>
<dbReference type="AlphaFoldDB" id="A0A5N5GP32"/>
<evidence type="ECO:0000313" key="1">
    <source>
        <dbReference type="EMBL" id="KAB2617356.1"/>
    </source>
</evidence>
<name>A0A5N5GP32_9ROSA</name>
<proteinExistence type="predicted"/>
<keyword evidence="1" id="KW-0675">Receptor</keyword>
<keyword evidence="2" id="KW-1185">Reference proteome</keyword>
<protein>
    <submittedName>
        <fullName evidence="1">Receptor-like protein kinase</fullName>
    </submittedName>
</protein>
<reference evidence="1 2" key="1">
    <citation type="submission" date="2019-09" db="EMBL/GenBank/DDBJ databases">
        <authorList>
            <person name="Ou C."/>
        </authorList>
    </citation>
    <scope>NUCLEOTIDE SEQUENCE [LARGE SCALE GENOMIC DNA]</scope>
    <source>
        <strain evidence="1">S2</strain>
        <tissue evidence="1">Leaf</tissue>
    </source>
</reference>